<accession>A0A8T1MFI4</accession>
<dbReference type="Proteomes" id="UP000286415">
    <property type="component" value="Unassembled WGS sequence"/>
</dbReference>
<evidence type="ECO:0000313" key="3">
    <source>
        <dbReference type="Proteomes" id="UP000286415"/>
    </source>
</evidence>
<gene>
    <name evidence="2" type="ORF">CSKR_200586</name>
</gene>
<sequence length="149" mass="16586">MMTVDIPTKNGGIARKTDQRRKSRRFNVVAVDIELDGNLTTAKVVDTRSPIRTRLRSAKLQDEDYDTKLTAIPILKSVKKTPHPRKRVQRISLSEHDIPMTETVSPNTPEVIGCGPQNELPSVELAPEKSTASDDTVFDSGVRNYCSLL</sequence>
<evidence type="ECO:0000313" key="2">
    <source>
        <dbReference type="EMBL" id="KAG5447769.1"/>
    </source>
</evidence>
<dbReference type="EMBL" id="NIRI02000042">
    <property type="protein sequence ID" value="KAG5447769.1"/>
    <property type="molecule type" value="Genomic_DNA"/>
</dbReference>
<reference evidence="2 3" key="1">
    <citation type="journal article" date="2018" name="Biotechnol. Adv.">
        <title>Improved genomic resources and new bioinformatic workflow for the carcinogenic parasite Clonorchis sinensis: Biotechnological implications.</title>
        <authorList>
            <person name="Wang D."/>
            <person name="Korhonen P.K."/>
            <person name="Gasser R.B."/>
            <person name="Young N.D."/>
        </authorList>
    </citation>
    <scope>NUCLEOTIDE SEQUENCE [LARGE SCALE GENOMIC DNA]</scope>
    <source>
        <strain evidence="2">Cs-k2</strain>
    </source>
</reference>
<feature type="region of interest" description="Disordered" evidence="1">
    <location>
        <begin position="80"/>
        <end position="109"/>
    </location>
</feature>
<feature type="compositionally biased region" description="Basic residues" evidence="1">
    <location>
        <begin position="80"/>
        <end position="89"/>
    </location>
</feature>
<reference evidence="2 3" key="2">
    <citation type="journal article" date="2021" name="Genomics">
        <title>High-quality reference genome for Clonorchis sinensis.</title>
        <authorList>
            <person name="Young N.D."/>
            <person name="Stroehlein A.J."/>
            <person name="Kinkar L."/>
            <person name="Wang T."/>
            <person name="Sohn W.M."/>
            <person name="Chang B.C.H."/>
            <person name="Kaur P."/>
            <person name="Weisz D."/>
            <person name="Dudchenko O."/>
            <person name="Aiden E.L."/>
            <person name="Korhonen P.K."/>
            <person name="Gasser R.B."/>
        </authorList>
    </citation>
    <scope>NUCLEOTIDE SEQUENCE [LARGE SCALE GENOMIC DNA]</scope>
    <source>
        <strain evidence="2">Cs-k2</strain>
    </source>
</reference>
<dbReference type="AlphaFoldDB" id="A0A8T1MFI4"/>
<comment type="caution">
    <text evidence="2">The sequence shown here is derived from an EMBL/GenBank/DDBJ whole genome shotgun (WGS) entry which is preliminary data.</text>
</comment>
<protein>
    <submittedName>
        <fullName evidence="2">Uncharacterized protein</fullName>
    </submittedName>
</protein>
<evidence type="ECO:0000256" key="1">
    <source>
        <dbReference type="SAM" id="MobiDB-lite"/>
    </source>
</evidence>
<dbReference type="OrthoDB" id="6245726at2759"/>
<organism evidence="2 3">
    <name type="scientific">Clonorchis sinensis</name>
    <name type="common">Chinese liver fluke</name>
    <dbReference type="NCBI Taxonomy" id="79923"/>
    <lineage>
        <taxon>Eukaryota</taxon>
        <taxon>Metazoa</taxon>
        <taxon>Spiralia</taxon>
        <taxon>Lophotrochozoa</taxon>
        <taxon>Platyhelminthes</taxon>
        <taxon>Trematoda</taxon>
        <taxon>Digenea</taxon>
        <taxon>Opisthorchiida</taxon>
        <taxon>Opisthorchiata</taxon>
        <taxon>Opisthorchiidae</taxon>
        <taxon>Clonorchis</taxon>
    </lineage>
</organism>
<proteinExistence type="predicted"/>
<name>A0A8T1MFI4_CLOSI</name>
<keyword evidence="3" id="KW-1185">Reference proteome</keyword>